<feature type="region of interest" description="Disordered" evidence="1">
    <location>
        <begin position="221"/>
        <end position="251"/>
    </location>
</feature>
<comment type="caution">
    <text evidence="2">The sequence shown here is derived from an EMBL/GenBank/DDBJ whole genome shotgun (WGS) entry which is preliminary data.</text>
</comment>
<keyword evidence="3" id="KW-1185">Reference proteome</keyword>
<evidence type="ECO:0000313" key="3">
    <source>
        <dbReference type="Proteomes" id="UP000741013"/>
    </source>
</evidence>
<dbReference type="RefSeq" id="WP_245369480.1">
    <property type="nucleotide sequence ID" value="NZ_JAGGMS010000001.1"/>
</dbReference>
<evidence type="ECO:0000313" key="2">
    <source>
        <dbReference type="EMBL" id="MBP2183764.1"/>
    </source>
</evidence>
<dbReference type="Proteomes" id="UP000741013">
    <property type="component" value="Unassembled WGS sequence"/>
</dbReference>
<proteinExistence type="predicted"/>
<accession>A0ABS4PWF4</accession>
<reference evidence="2 3" key="1">
    <citation type="submission" date="2021-03" db="EMBL/GenBank/DDBJ databases">
        <title>Sequencing the genomes of 1000 actinobacteria strains.</title>
        <authorList>
            <person name="Klenk H.-P."/>
        </authorList>
    </citation>
    <scope>NUCLEOTIDE SEQUENCE [LARGE SCALE GENOMIC DNA]</scope>
    <source>
        <strain evidence="2 3">DSM 45510</strain>
    </source>
</reference>
<name>A0ABS4PWF4_9PSEU</name>
<sequence>MTTPDAFSLGVGRLMASPGESTALSRLRSLGDPVSERLLGALELTLDELTVTVPDEVEAAVPEPGTTPQNFGFLTGNGPNAETVTAVRLLDQLRPGISGLIVALTAELARHEAVAPLLAAAPELTGEEELAAAHGAAHLALAVAIAVPVLGQADAPLLAGTPAAVVGVALGAVSSLLSEIPLPPAYAAALMDKRRAEYLLPVSASCSAEVRGHRFTLAERPITGEPDFSGTAWPSRSRAGSRSGPGSAKAR</sequence>
<evidence type="ECO:0000256" key="1">
    <source>
        <dbReference type="SAM" id="MobiDB-lite"/>
    </source>
</evidence>
<gene>
    <name evidence="2" type="ORF">JOM49_005290</name>
</gene>
<feature type="compositionally biased region" description="Low complexity" evidence="1">
    <location>
        <begin position="234"/>
        <end position="251"/>
    </location>
</feature>
<dbReference type="EMBL" id="JAGGMS010000001">
    <property type="protein sequence ID" value="MBP2183764.1"/>
    <property type="molecule type" value="Genomic_DNA"/>
</dbReference>
<protein>
    <submittedName>
        <fullName evidence="2">Uncharacterized protein</fullName>
    </submittedName>
</protein>
<organism evidence="2 3">
    <name type="scientific">Amycolatopsis magusensis</name>
    <dbReference type="NCBI Taxonomy" id="882444"/>
    <lineage>
        <taxon>Bacteria</taxon>
        <taxon>Bacillati</taxon>
        <taxon>Actinomycetota</taxon>
        <taxon>Actinomycetes</taxon>
        <taxon>Pseudonocardiales</taxon>
        <taxon>Pseudonocardiaceae</taxon>
        <taxon>Amycolatopsis</taxon>
    </lineage>
</organism>